<organism evidence="6 7">
    <name type="scientific">Pinctada imbricata</name>
    <name type="common">Atlantic pearl-oyster</name>
    <name type="synonym">Pinctada martensii</name>
    <dbReference type="NCBI Taxonomy" id="66713"/>
    <lineage>
        <taxon>Eukaryota</taxon>
        <taxon>Metazoa</taxon>
        <taxon>Spiralia</taxon>
        <taxon>Lophotrochozoa</taxon>
        <taxon>Mollusca</taxon>
        <taxon>Bivalvia</taxon>
        <taxon>Autobranchia</taxon>
        <taxon>Pteriomorphia</taxon>
        <taxon>Pterioida</taxon>
        <taxon>Pterioidea</taxon>
        <taxon>Pteriidae</taxon>
        <taxon>Pinctada</taxon>
    </lineage>
</organism>
<feature type="domain" description="Tyr recombinase" evidence="4">
    <location>
        <begin position="129"/>
        <end position="324"/>
    </location>
</feature>
<dbReference type="Gene3D" id="1.10.443.10">
    <property type="entry name" value="Intergrase catalytic core"/>
    <property type="match status" value="1"/>
</dbReference>
<dbReference type="SUPFAM" id="SSF56349">
    <property type="entry name" value="DNA breaking-rejoining enzymes"/>
    <property type="match status" value="1"/>
</dbReference>
<comment type="caution">
    <text evidence="6">The sequence shown here is derived from an EMBL/GenBank/DDBJ whole genome shotgun (WGS) entry which is preliminary data.</text>
</comment>
<feature type="domain" description="Core-binding (CB)" evidence="5">
    <location>
        <begin position="18"/>
        <end position="102"/>
    </location>
</feature>
<dbReference type="GO" id="GO:0015074">
    <property type="term" value="P:DNA integration"/>
    <property type="evidence" value="ECO:0007669"/>
    <property type="project" value="InterPro"/>
</dbReference>
<dbReference type="InterPro" id="IPR011010">
    <property type="entry name" value="DNA_brk_join_enz"/>
</dbReference>
<sequence length="324" mass="36071">MPSRQRHGSTETSEGSRQPNAHLTDSALALLRASLSDSTKSSYKHSWLALLQFCNNSNNSLQLPVSEITLCNFIAHLFEKHYSPSSIASMLSAISYIHKILGLCDNSQTFLVRKILQGANKSASYPDSRLPITLPILSRITNALDKTISEHFNRSLLCSIFTLALHGFFRMGELIAKKPAFLTKVVQREDVSFPEAGCVQVIIRYSKTMQNVHPITLFISGTNSSYTCPVQSLRAYLSSHIHFSGPLFQFASGVPVSQHFVSSHLQKAITFIGLSPKLYKSHSFRIGAATEATKRGLSQTEIQKLGRWKSDAFQKYIRISSFKV</sequence>
<proteinExistence type="predicted"/>
<evidence type="ECO:0000256" key="3">
    <source>
        <dbReference type="SAM" id="MobiDB-lite"/>
    </source>
</evidence>
<keyword evidence="2" id="KW-0233">DNA recombination</keyword>
<dbReference type="Gene3D" id="1.10.150.130">
    <property type="match status" value="1"/>
</dbReference>
<dbReference type="PROSITE" id="PS51900">
    <property type="entry name" value="CB"/>
    <property type="match status" value="1"/>
</dbReference>
<dbReference type="AlphaFoldDB" id="A0AA88YLX7"/>
<dbReference type="InterPro" id="IPR044068">
    <property type="entry name" value="CB"/>
</dbReference>
<dbReference type="InterPro" id="IPR052925">
    <property type="entry name" value="Phage_Integrase-like_Recomb"/>
</dbReference>
<dbReference type="PANTHER" id="PTHR34605:SF3">
    <property type="entry name" value="P CELL-TYPE AGGLUTINATION PROTEIN MAP4-LIKE-RELATED"/>
    <property type="match status" value="1"/>
</dbReference>
<dbReference type="PROSITE" id="PS51898">
    <property type="entry name" value="TYR_RECOMBINASE"/>
    <property type="match status" value="1"/>
</dbReference>
<dbReference type="InterPro" id="IPR010998">
    <property type="entry name" value="Integrase_recombinase_N"/>
</dbReference>
<feature type="region of interest" description="Disordered" evidence="3">
    <location>
        <begin position="1"/>
        <end position="20"/>
    </location>
</feature>
<accession>A0AA88YLX7</accession>
<dbReference type="InterPro" id="IPR013762">
    <property type="entry name" value="Integrase-like_cat_sf"/>
</dbReference>
<keyword evidence="7" id="KW-1185">Reference proteome</keyword>
<name>A0AA88YLX7_PINIB</name>
<dbReference type="PANTHER" id="PTHR34605">
    <property type="entry name" value="PHAGE_INTEGRASE DOMAIN-CONTAINING PROTEIN"/>
    <property type="match status" value="1"/>
</dbReference>
<evidence type="ECO:0000259" key="4">
    <source>
        <dbReference type="PROSITE" id="PS51898"/>
    </source>
</evidence>
<dbReference type="EMBL" id="VSWD01000002">
    <property type="protein sequence ID" value="KAK3107546.1"/>
    <property type="molecule type" value="Genomic_DNA"/>
</dbReference>
<evidence type="ECO:0000256" key="1">
    <source>
        <dbReference type="ARBA" id="ARBA00023125"/>
    </source>
</evidence>
<dbReference type="GO" id="GO:0003677">
    <property type="term" value="F:DNA binding"/>
    <property type="evidence" value="ECO:0007669"/>
    <property type="project" value="UniProtKB-KW"/>
</dbReference>
<evidence type="ECO:0000256" key="2">
    <source>
        <dbReference type="ARBA" id="ARBA00023172"/>
    </source>
</evidence>
<protein>
    <recommendedName>
        <fullName evidence="8">Tyr recombinase domain-containing protein</fullName>
    </recommendedName>
</protein>
<keyword evidence="1" id="KW-0238">DNA-binding</keyword>
<evidence type="ECO:0000259" key="5">
    <source>
        <dbReference type="PROSITE" id="PS51900"/>
    </source>
</evidence>
<reference evidence="6" key="1">
    <citation type="submission" date="2019-08" db="EMBL/GenBank/DDBJ databases">
        <title>The improved chromosome-level genome for the pearl oyster Pinctada fucata martensii using PacBio sequencing and Hi-C.</title>
        <authorList>
            <person name="Zheng Z."/>
        </authorList>
    </citation>
    <scope>NUCLEOTIDE SEQUENCE</scope>
    <source>
        <strain evidence="6">ZZ-2019</strain>
        <tissue evidence="6">Adductor muscle</tissue>
    </source>
</reference>
<dbReference type="SUPFAM" id="SSF47823">
    <property type="entry name" value="lambda integrase-like, N-terminal domain"/>
    <property type="match status" value="1"/>
</dbReference>
<evidence type="ECO:0000313" key="6">
    <source>
        <dbReference type="EMBL" id="KAK3107546.1"/>
    </source>
</evidence>
<dbReference type="Proteomes" id="UP001186944">
    <property type="component" value="Unassembled WGS sequence"/>
</dbReference>
<dbReference type="InterPro" id="IPR002104">
    <property type="entry name" value="Integrase_catalytic"/>
</dbReference>
<dbReference type="GO" id="GO:0006310">
    <property type="term" value="P:DNA recombination"/>
    <property type="evidence" value="ECO:0007669"/>
    <property type="project" value="UniProtKB-KW"/>
</dbReference>
<gene>
    <name evidence="6" type="ORF">FSP39_017027</name>
</gene>
<evidence type="ECO:0000313" key="7">
    <source>
        <dbReference type="Proteomes" id="UP001186944"/>
    </source>
</evidence>
<feature type="compositionally biased region" description="Polar residues" evidence="3">
    <location>
        <begin position="10"/>
        <end position="20"/>
    </location>
</feature>
<evidence type="ECO:0008006" key="8">
    <source>
        <dbReference type="Google" id="ProtNLM"/>
    </source>
</evidence>